<protein>
    <submittedName>
        <fullName evidence="2">ISEch8 OrfB</fullName>
    </submittedName>
</protein>
<keyword evidence="3" id="KW-1185">Reference proteome</keyword>
<proteinExistence type="predicted"/>
<dbReference type="PANTHER" id="PTHR47515:SF2">
    <property type="entry name" value="INTEGRASE CORE DOMAIN PROTEIN"/>
    <property type="match status" value="1"/>
</dbReference>
<dbReference type="EMBL" id="CP002038">
    <property type="protein sequence ID" value="ADM99201.1"/>
    <property type="molecule type" value="Genomic_DNA"/>
</dbReference>
<dbReference type="AlphaFoldDB" id="E0SJM7"/>
<dbReference type="STRING" id="198628.Dda3937_01864"/>
<evidence type="ECO:0000256" key="1">
    <source>
        <dbReference type="SAM" id="Phobius"/>
    </source>
</evidence>
<dbReference type="PANTHER" id="PTHR47515">
    <property type="entry name" value="LOW CALCIUM RESPONSE LOCUS PROTEIN T"/>
    <property type="match status" value="1"/>
</dbReference>
<evidence type="ECO:0000313" key="2">
    <source>
        <dbReference type="EMBL" id="ADM99201.1"/>
    </source>
</evidence>
<reference evidence="2 3" key="1">
    <citation type="journal article" date="2011" name="J. Bacteriol.">
        <title>Genome sequence of the plant-pathogenic bacterium Dickeya dadantii 3937.</title>
        <authorList>
            <person name="Glasner J.D."/>
            <person name="Yang C.H."/>
            <person name="Reverchon S."/>
            <person name="Hugouvieux-Cotte-Pattat N."/>
            <person name="Condemine G."/>
            <person name="Bohin J.P."/>
            <person name="Van Gijsegem F."/>
            <person name="Yang S."/>
            <person name="Franza T."/>
            <person name="Expert D."/>
            <person name="Plunkett G. III"/>
            <person name="San Francisco M.J."/>
            <person name="Charkowski A.O."/>
            <person name="Py B."/>
            <person name="Bell K."/>
            <person name="Rauscher L."/>
            <person name="Rodriguez-Palenzuela P."/>
            <person name="Toussaint A."/>
            <person name="Holeva M.C."/>
            <person name="He S.Y."/>
            <person name="Douet V."/>
            <person name="Boccara M."/>
            <person name="Blanco C."/>
            <person name="Toth I."/>
            <person name="Anderson B.D."/>
            <person name="Biehl B.S."/>
            <person name="Mau B."/>
            <person name="Flynn S.M."/>
            <person name="Barras F."/>
            <person name="Lindeberg M."/>
            <person name="Birch P.R."/>
            <person name="Tsuyumu S."/>
            <person name="Shi X."/>
            <person name="Hibbing M."/>
            <person name="Yap M.N."/>
            <person name="Carpentier M."/>
            <person name="Dassa E."/>
            <person name="Umehara M."/>
            <person name="Kim J.F."/>
            <person name="Rusch M."/>
            <person name="Soni P."/>
            <person name="Mayhew G.F."/>
            <person name="Fouts D.E."/>
            <person name="Gill S.R."/>
            <person name="Blattner F.R."/>
            <person name="Keen N.T."/>
            <person name="Perna N.T."/>
        </authorList>
    </citation>
    <scope>NUCLEOTIDE SEQUENCE [LARGE SCALE GENOMIC DNA]</scope>
    <source>
        <strain evidence="2 3">3937</strain>
    </source>
</reference>
<evidence type="ECO:0000313" key="3">
    <source>
        <dbReference type="Proteomes" id="UP000006859"/>
    </source>
</evidence>
<dbReference type="HOGENOM" id="CLU_027402_6_5_6"/>
<keyword evidence="1" id="KW-1133">Transmembrane helix</keyword>
<name>E0SJM7_DICD3</name>
<feature type="transmembrane region" description="Helical" evidence="1">
    <location>
        <begin position="55"/>
        <end position="71"/>
    </location>
</feature>
<dbReference type="KEGG" id="ddd:Dda3937_01864"/>
<gene>
    <name evidence="2" type="ordered locus">Dda3937_01864</name>
</gene>
<keyword evidence="1" id="KW-0812">Transmembrane</keyword>
<accession>E0SJM7</accession>
<sequence>MSIRQACRTLSLSRTVYFYQPDTQRDEPVIQALTDMAERYPRYGFKKLFKKLRRKGLHCATIVFIWWSLWWS</sequence>
<dbReference type="PATRIC" id="fig|198628.6.peg.2968"/>
<dbReference type="eggNOG" id="COG2801">
    <property type="taxonomic scope" value="Bacteria"/>
</dbReference>
<organism evidence="2 3">
    <name type="scientific">Dickeya dadantii (strain 3937)</name>
    <name type="common">Erwinia chrysanthemi (strain 3937)</name>
    <dbReference type="NCBI Taxonomy" id="198628"/>
    <lineage>
        <taxon>Bacteria</taxon>
        <taxon>Pseudomonadati</taxon>
        <taxon>Pseudomonadota</taxon>
        <taxon>Gammaproteobacteria</taxon>
        <taxon>Enterobacterales</taxon>
        <taxon>Pectobacteriaceae</taxon>
        <taxon>Dickeya</taxon>
    </lineage>
</organism>
<dbReference type="Proteomes" id="UP000006859">
    <property type="component" value="Chromosome"/>
</dbReference>
<keyword evidence="1" id="KW-0472">Membrane</keyword>